<organism evidence="2 3">
    <name type="scientific">Ceratosolen solmsi marchali</name>
    <dbReference type="NCBI Taxonomy" id="326594"/>
    <lineage>
        <taxon>Eukaryota</taxon>
        <taxon>Metazoa</taxon>
        <taxon>Ecdysozoa</taxon>
        <taxon>Arthropoda</taxon>
        <taxon>Hexapoda</taxon>
        <taxon>Insecta</taxon>
        <taxon>Pterygota</taxon>
        <taxon>Neoptera</taxon>
        <taxon>Endopterygota</taxon>
        <taxon>Hymenoptera</taxon>
        <taxon>Apocrita</taxon>
        <taxon>Proctotrupomorpha</taxon>
        <taxon>Chalcidoidea</taxon>
        <taxon>Agaonidae</taxon>
        <taxon>Agaoninae</taxon>
        <taxon>Ceratosolen</taxon>
    </lineage>
</organism>
<dbReference type="GeneID" id="105364692"/>
<evidence type="ECO:0000313" key="3">
    <source>
        <dbReference type="RefSeq" id="XP_011500989.1"/>
    </source>
</evidence>
<dbReference type="AlphaFoldDB" id="A0AAJ6YMU4"/>
<dbReference type="KEGG" id="csol:105364692"/>
<dbReference type="Proteomes" id="UP000695007">
    <property type="component" value="Unplaced"/>
</dbReference>
<dbReference type="RefSeq" id="XP_011500989.1">
    <property type="nucleotide sequence ID" value="XM_011502687.1"/>
</dbReference>
<keyword evidence="1" id="KW-0732">Signal</keyword>
<gene>
    <name evidence="3" type="primary">LOC105364692</name>
</gene>
<keyword evidence="2" id="KW-1185">Reference proteome</keyword>
<protein>
    <submittedName>
        <fullName evidence="3">Uncharacterized protein LOC105364692</fullName>
    </submittedName>
</protein>
<sequence>MTMNCSICVIILVICCLNLATTYDLTDCISNCIGHIPRKYIWCKIKCYKDFSFGGYMLKTKDECYATCDTLPTVNRVDCKMACDFLFKDSVEKSLKDGESASDPINID</sequence>
<proteinExistence type="predicted"/>
<reference evidence="3" key="1">
    <citation type="submission" date="2025-08" db="UniProtKB">
        <authorList>
            <consortium name="RefSeq"/>
        </authorList>
    </citation>
    <scope>IDENTIFICATION</scope>
</reference>
<feature type="chain" id="PRO_5042597299" evidence="1">
    <location>
        <begin position="23"/>
        <end position="108"/>
    </location>
</feature>
<evidence type="ECO:0000256" key="1">
    <source>
        <dbReference type="SAM" id="SignalP"/>
    </source>
</evidence>
<evidence type="ECO:0000313" key="2">
    <source>
        <dbReference type="Proteomes" id="UP000695007"/>
    </source>
</evidence>
<accession>A0AAJ6YMU4</accession>
<name>A0AAJ6YMU4_9HYME</name>
<feature type="signal peptide" evidence="1">
    <location>
        <begin position="1"/>
        <end position="22"/>
    </location>
</feature>